<dbReference type="GO" id="GO:0008983">
    <property type="term" value="F:protein-glutamate O-methyltransferase activity"/>
    <property type="evidence" value="ECO:0007669"/>
    <property type="project" value="UniProtKB-EC"/>
</dbReference>
<evidence type="ECO:0000259" key="7">
    <source>
        <dbReference type="PROSITE" id="PS50123"/>
    </source>
</evidence>
<dbReference type="PANTHER" id="PTHR24422:SF26">
    <property type="entry name" value="CHEMOTAXIS PROTEIN METHYLTRANSFERASE"/>
    <property type="match status" value="1"/>
</dbReference>
<dbReference type="Gene3D" id="1.10.155.10">
    <property type="entry name" value="Chemotaxis receptor methyltransferase CheR, N-terminal domain"/>
    <property type="match status" value="1"/>
</dbReference>
<dbReference type="InterPro" id="IPR000780">
    <property type="entry name" value="CheR_MeTrfase"/>
</dbReference>
<dbReference type="Pfam" id="PF01739">
    <property type="entry name" value="CheR"/>
    <property type="match status" value="1"/>
</dbReference>
<dbReference type="Proteomes" id="UP000198870">
    <property type="component" value="Unassembled WGS sequence"/>
</dbReference>
<evidence type="ECO:0000256" key="2">
    <source>
        <dbReference type="ARBA" id="ARBA00012534"/>
    </source>
</evidence>
<evidence type="ECO:0000313" key="8">
    <source>
        <dbReference type="EMBL" id="SCY34352.1"/>
    </source>
</evidence>
<reference evidence="8 9" key="1">
    <citation type="submission" date="2016-10" db="EMBL/GenBank/DDBJ databases">
        <authorList>
            <person name="de Groot N.N."/>
        </authorList>
    </citation>
    <scope>NUCLEOTIDE SEQUENCE [LARGE SCALE GENOMIC DNA]</scope>
    <source>
        <strain evidence="8 9">AA1</strain>
    </source>
</reference>
<keyword evidence="3 8" id="KW-0489">Methyltransferase</keyword>
<keyword evidence="9" id="KW-1185">Reference proteome</keyword>
<dbReference type="InterPro" id="IPR050903">
    <property type="entry name" value="Bact_Chemotaxis_MeTrfase"/>
</dbReference>
<dbReference type="EC" id="2.1.1.80" evidence="2"/>
<sequence length="315" mass="36167">MNLTRHRVPGYGPGEEPPMVGNRRRATFHPHLSTRDFRTLARFIQGRFGIKVPDVKKGMIEARLCKRLSRLDMGSYSQYCEYLFSPEGMEQELSHFIDEVTTNKTDFFREANHFTCLVDEVLPGYMDSLKAGHKLKAWSCACSRGDEPYTLAMVLSEYARRNPGFDFSILATDISTRVLEVARKGVYDASEIAPVPLALRKKYLLKSKDPRRHLVRIVPGLRKKVAFRQLNLMDSEYRLDKAMDIIFCRNVTIYFDKETTEQLLLRLCSRLAPGGYIFMGHSEFLDCKVLPLVPVAPTVYKKVREHEKEGTGSCR</sequence>
<dbReference type="InterPro" id="IPR022641">
    <property type="entry name" value="CheR_N"/>
</dbReference>
<evidence type="ECO:0000313" key="9">
    <source>
        <dbReference type="Proteomes" id="UP000198870"/>
    </source>
</evidence>
<dbReference type="AlphaFoldDB" id="A0A1G5F558"/>
<dbReference type="SUPFAM" id="SSF53335">
    <property type="entry name" value="S-adenosyl-L-methionine-dependent methyltransferases"/>
    <property type="match status" value="1"/>
</dbReference>
<dbReference type="Gene3D" id="3.40.50.150">
    <property type="entry name" value="Vaccinia Virus protein VP39"/>
    <property type="match status" value="1"/>
</dbReference>
<dbReference type="InterPro" id="IPR026024">
    <property type="entry name" value="Chemotaxis_MeTrfase_CheR"/>
</dbReference>
<keyword evidence="4 8" id="KW-0808">Transferase</keyword>
<dbReference type="InterPro" id="IPR036804">
    <property type="entry name" value="CheR_N_sf"/>
</dbReference>
<dbReference type="Pfam" id="PF03705">
    <property type="entry name" value="CheR_N"/>
    <property type="match status" value="1"/>
</dbReference>
<proteinExistence type="predicted"/>
<dbReference type="GO" id="GO:0032259">
    <property type="term" value="P:methylation"/>
    <property type="evidence" value="ECO:0007669"/>
    <property type="project" value="UniProtKB-KW"/>
</dbReference>
<organism evidence="8 9">
    <name type="scientific">Desulfoluna spongiiphila</name>
    <dbReference type="NCBI Taxonomy" id="419481"/>
    <lineage>
        <taxon>Bacteria</taxon>
        <taxon>Pseudomonadati</taxon>
        <taxon>Thermodesulfobacteriota</taxon>
        <taxon>Desulfobacteria</taxon>
        <taxon>Desulfobacterales</taxon>
        <taxon>Desulfolunaceae</taxon>
        <taxon>Desulfoluna</taxon>
    </lineage>
</organism>
<name>A0A1G5F558_9BACT</name>
<keyword evidence="5" id="KW-0949">S-adenosyl-L-methionine</keyword>
<dbReference type="InterPro" id="IPR022642">
    <property type="entry name" value="CheR_C"/>
</dbReference>
<gene>
    <name evidence="8" type="ORF">SAMN05216233_107147</name>
</gene>
<protein>
    <recommendedName>
        <fullName evidence="2">protein-glutamate O-methyltransferase</fullName>
        <ecNumber evidence="2">2.1.1.80</ecNumber>
    </recommendedName>
</protein>
<evidence type="ECO:0000256" key="6">
    <source>
        <dbReference type="SAM" id="MobiDB-lite"/>
    </source>
</evidence>
<accession>A0A1G5F558</accession>
<dbReference type="PANTHER" id="PTHR24422">
    <property type="entry name" value="CHEMOTAXIS PROTEIN METHYLTRANSFERASE"/>
    <property type="match status" value="1"/>
</dbReference>
<feature type="domain" description="CheR-type methyltransferase" evidence="7">
    <location>
        <begin position="25"/>
        <end position="305"/>
    </location>
</feature>
<dbReference type="PRINTS" id="PR00996">
    <property type="entry name" value="CHERMTFRASE"/>
</dbReference>
<evidence type="ECO:0000256" key="5">
    <source>
        <dbReference type="ARBA" id="ARBA00022691"/>
    </source>
</evidence>
<dbReference type="SMART" id="SM00138">
    <property type="entry name" value="MeTrc"/>
    <property type="match status" value="1"/>
</dbReference>
<dbReference type="SUPFAM" id="SSF47757">
    <property type="entry name" value="Chemotaxis receptor methyltransferase CheR, N-terminal domain"/>
    <property type="match status" value="1"/>
</dbReference>
<dbReference type="PIRSF" id="PIRSF000410">
    <property type="entry name" value="CheR"/>
    <property type="match status" value="1"/>
</dbReference>
<comment type="catalytic activity">
    <reaction evidence="1">
        <text>L-glutamyl-[protein] + S-adenosyl-L-methionine = [protein]-L-glutamate 5-O-methyl ester + S-adenosyl-L-homocysteine</text>
        <dbReference type="Rhea" id="RHEA:24452"/>
        <dbReference type="Rhea" id="RHEA-COMP:10208"/>
        <dbReference type="Rhea" id="RHEA-COMP:10311"/>
        <dbReference type="ChEBI" id="CHEBI:29973"/>
        <dbReference type="ChEBI" id="CHEBI:57856"/>
        <dbReference type="ChEBI" id="CHEBI:59789"/>
        <dbReference type="ChEBI" id="CHEBI:82795"/>
        <dbReference type="EC" id="2.1.1.80"/>
    </reaction>
</comment>
<feature type="region of interest" description="Disordered" evidence="6">
    <location>
        <begin position="1"/>
        <end position="25"/>
    </location>
</feature>
<dbReference type="InterPro" id="IPR029063">
    <property type="entry name" value="SAM-dependent_MTases_sf"/>
</dbReference>
<evidence type="ECO:0000256" key="1">
    <source>
        <dbReference type="ARBA" id="ARBA00001541"/>
    </source>
</evidence>
<evidence type="ECO:0000256" key="4">
    <source>
        <dbReference type="ARBA" id="ARBA00022679"/>
    </source>
</evidence>
<dbReference type="STRING" id="419481.SAMN05216233_107147"/>
<dbReference type="PROSITE" id="PS50123">
    <property type="entry name" value="CHER"/>
    <property type="match status" value="1"/>
</dbReference>
<dbReference type="EMBL" id="FMUX01000007">
    <property type="protein sequence ID" value="SCY34352.1"/>
    <property type="molecule type" value="Genomic_DNA"/>
</dbReference>
<evidence type="ECO:0000256" key="3">
    <source>
        <dbReference type="ARBA" id="ARBA00022603"/>
    </source>
</evidence>